<dbReference type="Proteomes" id="UP001207654">
    <property type="component" value="Unassembled WGS sequence"/>
</dbReference>
<keyword evidence="1" id="KW-1133">Transmembrane helix</keyword>
<accession>A0ABT4A1Y5</accession>
<name>A0ABT4A1Y5_9BACT</name>
<keyword evidence="3" id="KW-1185">Reference proteome</keyword>
<dbReference type="RefSeq" id="WP_267534571.1">
    <property type="nucleotide sequence ID" value="NZ_JAPNKA010000001.1"/>
</dbReference>
<evidence type="ECO:0000256" key="1">
    <source>
        <dbReference type="SAM" id="Phobius"/>
    </source>
</evidence>
<evidence type="ECO:0000313" key="2">
    <source>
        <dbReference type="EMBL" id="MCY1075650.1"/>
    </source>
</evidence>
<sequence>MAYGCTGASTCLVGSRPAVAWRRTWLGGWALIVLFLHAACVTGSPPDGRLVAPPPVPRKLVTLTPSSDFAAVELPEAEFREAFTRFLLEVPLPAATRPSTPLGGRLVLASWRDARGTDVERGYARLCERHGTPGDCHSLLGDGPHDTTLSDRDKFTLGVILAIGPAMEGASGVLKEFSAHAMTAVCTGLALYFVMLLFSGPHHLQGHWRGDDALPVGLPGHGALGIDFRHGH</sequence>
<dbReference type="EMBL" id="JAPNKA010000001">
    <property type="protein sequence ID" value="MCY1075650.1"/>
    <property type="molecule type" value="Genomic_DNA"/>
</dbReference>
<evidence type="ECO:0000313" key="3">
    <source>
        <dbReference type="Proteomes" id="UP001207654"/>
    </source>
</evidence>
<proteinExistence type="predicted"/>
<comment type="caution">
    <text evidence="2">The sequence shown here is derived from an EMBL/GenBank/DDBJ whole genome shotgun (WGS) entry which is preliminary data.</text>
</comment>
<feature type="transmembrane region" description="Helical" evidence="1">
    <location>
        <begin position="177"/>
        <end position="199"/>
    </location>
</feature>
<gene>
    <name evidence="2" type="ORF">OV287_14290</name>
</gene>
<evidence type="ECO:0008006" key="4">
    <source>
        <dbReference type="Google" id="ProtNLM"/>
    </source>
</evidence>
<organism evidence="2 3">
    <name type="scientific">Archangium lansingense</name>
    <dbReference type="NCBI Taxonomy" id="2995310"/>
    <lineage>
        <taxon>Bacteria</taxon>
        <taxon>Pseudomonadati</taxon>
        <taxon>Myxococcota</taxon>
        <taxon>Myxococcia</taxon>
        <taxon>Myxococcales</taxon>
        <taxon>Cystobacterineae</taxon>
        <taxon>Archangiaceae</taxon>
        <taxon>Archangium</taxon>
    </lineage>
</organism>
<protein>
    <recommendedName>
        <fullName evidence="4">Lipoprotein</fullName>
    </recommendedName>
</protein>
<reference evidence="2 3" key="1">
    <citation type="submission" date="2022-11" db="EMBL/GenBank/DDBJ databases">
        <title>Minimal conservation of predation-associated metabolite biosynthetic gene clusters underscores biosynthetic potential of Myxococcota including descriptions for ten novel species: Archangium lansinium sp. nov., Myxococcus landrumus sp. nov., Nannocystis bai.</title>
        <authorList>
            <person name="Ahearne A."/>
            <person name="Stevens C."/>
            <person name="Phillips K."/>
        </authorList>
    </citation>
    <scope>NUCLEOTIDE SEQUENCE [LARGE SCALE GENOMIC DNA]</scope>
    <source>
        <strain evidence="2 3">MIWBW</strain>
    </source>
</reference>
<keyword evidence="1" id="KW-0812">Transmembrane</keyword>
<keyword evidence="1" id="KW-0472">Membrane</keyword>